<proteinExistence type="predicted"/>
<dbReference type="Proteomes" id="UP001241377">
    <property type="component" value="Unassembled WGS sequence"/>
</dbReference>
<dbReference type="EMBL" id="JASBWR010000005">
    <property type="protein sequence ID" value="KAJ9112353.1"/>
    <property type="molecule type" value="Genomic_DNA"/>
</dbReference>
<evidence type="ECO:0000313" key="2">
    <source>
        <dbReference type="Proteomes" id="UP001241377"/>
    </source>
</evidence>
<comment type="caution">
    <text evidence="1">The sequence shown here is derived from an EMBL/GenBank/DDBJ whole genome shotgun (WGS) entry which is preliminary data.</text>
</comment>
<name>A0ACC2WLR0_9TREE</name>
<organism evidence="1 2">
    <name type="scientific">Naganishia cerealis</name>
    <dbReference type="NCBI Taxonomy" id="610337"/>
    <lineage>
        <taxon>Eukaryota</taxon>
        <taxon>Fungi</taxon>
        <taxon>Dikarya</taxon>
        <taxon>Basidiomycota</taxon>
        <taxon>Agaricomycotina</taxon>
        <taxon>Tremellomycetes</taxon>
        <taxon>Filobasidiales</taxon>
        <taxon>Filobasidiaceae</taxon>
        <taxon>Naganishia</taxon>
    </lineage>
</organism>
<reference evidence="1" key="1">
    <citation type="submission" date="2023-04" db="EMBL/GenBank/DDBJ databases">
        <title>Draft Genome sequencing of Naganishia species isolated from polar environments using Oxford Nanopore Technology.</title>
        <authorList>
            <person name="Leo P."/>
            <person name="Venkateswaran K."/>
        </authorList>
    </citation>
    <scope>NUCLEOTIDE SEQUENCE</scope>
    <source>
        <strain evidence="1">MNA-CCFEE 5261</strain>
    </source>
</reference>
<accession>A0ACC2WLR0</accession>
<keyword evidence="2" id="KW-1185">Reference proteome</keyword>
<gene>
    <name evidence="1" type="ORF">QFC19_000773</name>
</gene>
<sequence>MANHPHFRVVALTATPGRTPEKVQEIVDNLHISHIEIREAEAPEISRYMYKKNIYRHRIHMGDEIMEIIDIWVQFMKPLIEQLIKAGVLHERARFATQLKAFSIQQIARMGFVNKNFKVAYPAMFLWHMTDALSKLMEYTTTMFMKKLRAIADESLKGVTKAAKEGLKNNPEFRKLEKRVDILINETSSGADRHPKLRTMKNLVVKHFEQAYNAANESGKPAVTRCMVFCSFREGVTEIVDTLNEAKPLIRAHKFVGRANASKDDTDRGLTQKQQKEVIDKFRKNDYNVLVSTSIGEEGLDIGEVDFIIIYNCPNSSIKMLQRVGRAGRKRDGQIHVFMTEGREDGNWDTALSSHQDMQSEIITGRNIELYDDVERLLPEGCNPTCIEQVLSIDPYVPEEKTHNNGKRKSAAYAKTPKAKRARGEPVPDGALDGFIMASSLTKKGKKLGSAKKGRLGIRTDLLPGADSDSDSDDMTTLSQLARPRVEDSEEDTPPPPKKSKSKSSGSSRAQPKSTRVHKLPVGLDTDSPLQAKFAKASAVHADDECSSSRASTRKSETVKRKKSIAAADSDTEMAEDGDPLDIFSTFANRTTSSEEAPITRKITPKNPKGQETLPGSDFSNIDSRWMLDVDDDEFESHMSRGSAVKTPSTVKDSTSRSMPPPSFIPARALVKTPSTMEPSPIPVRKAIKKKIILVTSSDSEDGRIARIPSSDMDAPLNFTSPTISLGGRQTNNRPRKLNHLIEDDVVVEGDTTMGEDLSGEESDSDRRFAGHFEPTQAPQGFNQRAAYLAGLATQGRPGGPDFSDQSDRHGRFLAKARRPVYLSQEDDGLREGPSSEYEGSFVCGDDTVEYESDEDCI</sequence>
<protein>
    <submittedName>
        <fullName evidence="1">Uncharacterized protein</fullName>
    </submittedName>
</protein>
<evidence type="ECO:0000313" key="1">
    <source>
        <dbReference type="EMBL" id="KAJ9112353.1"/>
    </source>
</evidence>